<keyword evidence="2" id="KW-0378">Hydrolase</keyword>
<dbReference type="InterPro" id="IPR036907">
    <property type="entry name" value="5'-Nucleotdase_C_sf"/>
</dbReference>
<feature type="domain" description="Calcineurin-like phosphoesterase" evidence="3">
    <location>
        <begin position="67"/>
        <end position="330"/>
    </location>
</feature>
<dbReference type="Pfam" id="PF02872">
    <property type="entry name" value="5_nucleotid_C"/>
    <property type="match status" value="1"/>
</dbReference>
<comment type="caution">
    <text evidence="5">The sequence shown here is derived from an EMBL/GenBank/DDBJ whole genome shotgun (WGS) entry which is preliminary data.</text>
</comment>
<dbReference type="InterPro" id="IPR004843">
    <property type="entry name" value="Calcineurin-like_PHP"/>
</dbReference>
<dbReference type="Proteomes" id="UP000316096">
    <property type="component" value="Unassembled WGS sequence"/>
</dbReference>
<dbReference type="RefSeq" id="WP_185792266.1">
    <property type="nucleotide sequence ID" value="NZ_VFOZ01000001.1"/>
</dbReference>
<dbReference type="PANTHER" id="PTHR11575:SF24">
    <property type="entry name" value="5'-NUCLEOTIDASE"/>
    <property type="match status" value="1"/>
</dbReference>
<feature type="chain" id="PRO_5039760512" evidence="2">
    <location>
        <begin position="25"/>
        <end position="630"/>
    </location>
</feature>
<feature type="signal peptide" evidence="2">
    <location>
        <begin position="1"/>
        <end position="24"/>
    </location>
</feature>
<keyword evidence="6" id="KW-1185">Reference proteome</keyword>
<keyword evidence="1 2" id="KW-0732">Signal</keyword>
<gene>
    <name evidence="5" type="ORF">FB559_3507</name>
</gene>
<comment type="similarity">
    <text evidence="2">Belongs to the 5'-nucleotidase family.</text>
</comment>
<evidence type="ECO:0000259" key="4">
    <source>
        <dbReference type="Pfam" id="PF02872"/>
    </source>
</evidence>
<accession>A0A543CLB4</accession>
<dbReference type="InterPro" id="IPR008334">
    <property type="entry name" value="5'-Nucleotdase_C"/>
</dbReference>
<evidence type="ECO:0000313" key="6">
    <source>
        <dbReference type="Proteomes" id="UP000316096"/>
    </source>
</evidence>
<dbReference type="EMBL" id="VFOZ01000001">
    <property type="protein sequence ID" value="TQL97896.1"/>
    <property type="molecule type" value="Genomic_DNA"/>
</dbReference>
<protein>
    <submittedName>
        <fullName evidence="5">5'-nucleotidase</fullName>
    </submittedName>
</protein>
<evidence type="ECO:0000313" key="5">
    <source>
        <dbReference type="EMBL" id="TQL97896.1"/>
    </source>
</evidence>
<dbReference type="PRINTS" id="PR01607">
    <property type="entry name" value="APYRASEFAMLY"/>
</dbReference>
<dbReference type="Gene3D" id="3.60.21.10">
    <property type="match status" value="1"/>
</dbReference>
<dbReference type="GO" id="GO:0000166">
    <property type="term" value="F:nucleotide binding"/>
    <property type="evidence" value="ECO:0007669"/>
    <property type="project" value="UniProtKB-KW"/>
</dbReference>
<name>A0A543CLB4_9ACTN</name>
<dbReference type="GO" id="GO:0008768">
    <property type="term" value="F:UDP-sugar diphosphatase activity"/>
    <property type="evidence" value="ECO:0007669"/>
    <property type="project" value="TreeGrafter"/>
</dbReference>
<dbReference type="SUPFAM" id="SSF56300">
    <property type="entry name" value="Metallo-dependent phosphatases"/>
    <property type="match status" value="1"/>
</dbReference>
<evidence type="ECO:0000259" key="3">
    <source>
        <dbReference type="Pfam" id="PF00149"/>
    </source>
</evidence>
<dbReference type="InterPro" id="IPR006179">
    <property type="entry name" value="5_nucleotidase/apyrase"/>
</dbReference>
<dbReference type="Gene3D" id="3.90.780.10">
    <property type="entry name" value="5'-Nucleotidase, C-terminal domain"/>
    <property type="match status" value="1"/>
</dbReference>
<dbReference type="GO" id="GO:0030288">
    <property type="term" value="C:outer membrane-bounded periplasmic space"/>
    <property type="evidence" value="ECO:0007669"/>
    <property type="project" value="TreeGrafter"/>
</dbReference>
<feature type="domain" description="5'-Nucleotidase C-terminal" evidence="4">
    <location>
        <begin position="421"/>
        <end position="592"/>
    </location>
</feature>
<proteinExistence type="inferred from homology"/>
<evidence type="ECO:0000256" key="1">
    <source>
        <dbReference type="ARBA" id="ARBA00022729"/>
    </source>
</evidence>
<dbReference type="InterPro" id="IPR029052">
    <property type="entry name" value="Metallo-depent_PP-like"/>
</dbReference>
<dbReference type="GO" id="GO:0008253">
    <property type="term" value="F:5'-nucleotidase activity"/>
    <property type="evidence" value="ECO:0007669"/>
    <property type="project" value="TreeGrafter"/>
</dbReference>
<keyword evidence="2" id="KW-0547">Nucleotide-binding</keyword>
<reference evidence="5 6" key="1">
    <citation type="submission" date="2019-06" db="EMBL/GenBank/DDBJ databases">
        <title>Sequencing the genomes of 1000 actinobacteria strains.</title>
        <authorList>
            <person name="Klenk H.-P."/>
        </authorList>
    </citation>
    <scope>NUCLEOTIDE SEQUENCE [LARGE SCALE GENOMIC DNA]</scope>
    <source>
        <strain evidence="5 6">DSM 102200</strain>
    </source>
</reference>
<dbReference type="Pfam" id="PF00149">
    <property type="entry name" value="Metallophos"/>
    <property type="match status" value="1"/>
</dbReference>
<sequence>MIPALIRSRATRVGLIVVALGAVAAAPLAVTGAPPAGAVTIAGANTLSDKVSVDWAGKHHPQRTTDVHLLAWNDFHGNLEPAALTQYGKFAGGAAYLAKAVHDKQKQYGARQATLMAGDNIGASPLVNGLFKEEPATIMANLMNVDFSSVGNHEFDKGKDELARIQNGGCASTGCTAAPYTVKRHGRLTTTKTYPGADFQYLAANVIDNATKKPLFPAYGIKRFPSTSGRPISVGFIGEVLQSTPTIVTPSGVEGLTFQDEAEAANKAAKDLARKGVHIPVLVIHQGGFQTGTPTGPNGCAGNLAGSDIETIAKKLDPSIKVIVSGHTHVEYRCTITINGVTRLITSASSFGRMLSDIKLTVDDRTGNLVAADAVDSIVENALNTPGTGVVRQDDPSKADPAVAKVVQQYVTASAPLANKVIGKIQGDLTRNPSPFGETTLGDVIADAQLAATSAPDKGGAQLALMNPGGVRADMKVGDISSGGEAPGEVTYGEAFTVQPFGNSLVTKTMTGDMLKRVLEQDFVGCGGQTTAKTLQISSTLKYEANPSAATCDEKIGKIWVNGDLITPATSLRVTMNNFLAFGGDGFTVFNEGTDALGGAQDIDAFADYFGAADGTGLAVPALNRITAVS</sequence>
<dbReference type="SUPFAM" id="SSF55816">
    <property type="entry name" value="5'-nucleotidase (syn. UDP-sugar hydrolase), C-terminal domain"/>
    <property type="match status" value="1"/>
</dbReference>
<dbReference type="PANTHER" id="PTHR11575">
    <property type="entry name" value="5'-NUCLEOTIDASE-RELATED"/>
    <property type="match status" value="1"/>
</dbReference>
<evidence type="ECO:0000256" key="2">
    <source>
        <dbReference type="RuleBase" id="RU362119"/>
    </source>
</evidence>
<dbReference type="GO" id="GO:0009166">
    <property type="term" value="P:nucleotide catabolic process"/>
    <property type="evidence" value="ECO:0007669"/>
    <property type="project" value="InterPro"/>
</dbReference>
<dbReference type="AlphaFoldDB" id="A0A543CLB4"/>
<organism evidence="5 6">
    <name type="scientific">Actinoallomurus bryophytorum</name>
    <dbReference type="NCBI Taxonomy" id="1490222"/>
    <lineage>
        <taxon>Bacteria</taxon>
        <taxon>Bacillati</taxon>
        <taxon>Actinomycetota</taxon>
        <taxon>Actinomycetes</taxon>
        <taxon>Streptosporangiales</taxon>
        <taxon>Thermomonosporaceae</taxon>
        <taxon>Actinoallomurus</taxon>
    </lineage>
</organism>